<dbReference type="GO" id="GO:0016020">
    <property type="term" value="C:membrane"/>
    <property type="evidence" value="ECO:0007669"/>
    <property type="project" value="InterPro"/>
</dbReference>
<keyword evidence="1" id="KW-1133">Transmembrane helix</keyword>
<dbReference type="InterPro" id="IPR003425">
    <property type="entry name" value="CCB3/YggT"/>
</dbReference>
<evidence type="ECO:0000313" key="3">
    <source>
        <dbReference type="Proteomes" id="UP000177092"/>
    </source>
</evidence>
<dbReference type="Pfam" id="PF02325">
    <property type="entry name" value="CCB3_YggT"/>
    <property type="match status" value="1"/>
</dbReference>
<accession>A0A1F6A5Y9</accession>
<sequence>MKEEAPQKVFDKKKKIFRINQIIWYILGFVEVLLAFRVLLKAMGANPNSGFTGFIYSLTGPLALPFRGIIGESMNGSSLIEWSSVFAVVVYLVIAGGLVYLLDLVNPISQEEVTAV</sequence>
<dbReference type="STRING" id="1798384.A3D03_01080"/>
<evidence type="ECO:0008006" key="4">
    <source>
        <dbReference type="Google" id="ProtNLM"/>
    </source>
</evidence>
<feature type="transmembrane region" description="Helical" evidence="1">
    <location>
        <begin position="82"/>
        <end position="102"/>
    </location>
</feature>
<feature type="transmembrane region" description="Helical" evidence="1">
    <location>
        <begin position="51"/>
        <end position="70"/>
    </location>
</feature>
<dbReference type="AlphaFoldDB" id="A0A1F6A5Y9"/>
<organism evidence="2 3">
    <name type="scientific">Candidatus Gottesmanbacteria bacterium RIFCSPHIGHO2_02_FULL_40_13</name>
    <dbReference type="NCBI Taxonomy" id="1798384"/>
    <lineage>
        <taxon>Bacteria</taxon>
        <taxon>Candidatus Gottesmaniibacteriota</taxon>
    </lineage>
</organism>
<protein>
    <recommendedName>
        <fullName evidence="4">YggT family protein</fullName>
    </recommendedName>
</protein>
<feature type="transmembrane region" description="Helical" evidence="1">
    <location>
        <begin position="22"/>
        <end position="39"/>
    </location>
</feature>
<name>A0A1F6A5Y9_9BACT</name>
<gene>
    <name evidence="2" type="ORF">A3D03_01080</name>
</gene>
<dbReference type="EMBL" id="MFJN01000056">
    <property type="protein sequence ID" value="OGG20120.1"/>
    <property type="molecule type" value="Genomic_DNA"/>
</dbReference>
<keyword evidence="1" id="KW-0472">Membrane</keyword>
<comment type="caution">
    <text evidence="2">The sequence shown here is derived from an EMBL/GenBank/DDBJ whole genome shotgun (WGS) entry which is preliminary data.</text>
</comment>
<evidence type="ECO:0000313" key="2">
    <source>
        <dbReference type="EMBL" id="OGG20120.1"/>
    </source>
</evidence>
<proteinExistence type="predicted"/>
<evidence type="ECO:0000256" key="1">
    <source>
        <dbReference type="SAM" id="Phobius"/>
    </source>
</evidence>
<keyword evidence="1" id="KW-0812">Transmembrane</keyword>
<reference evidence="2 3" key="1">
    <citation type="journal article" date="2016" name="Nat. Commun.">
        <title>Thousands of microbial genomes shed light on interconnected biogeochemical processes in an aquifer system.</title>
        <authorList>
            <person name="Anantharaman K."/>
            <person name="Brown C.T."/>
            <person name="Hug L.A."/>
            <person name="Sharon I."/>
            <person name="Castelle C.J."/>
            <person name="Probst A.J."/>
            <person name="Thomas B.C."/>
            <person name="Singh A."/>
            <person name="Wilkins M.J."/>
            <person name="Karaoz U."/>
            <person name="Brodie E.L."/>
            <person name="Williams K.H."/>
            <person name="Hubbard S.S."/>
            <person name="Banfield J.F."/>
        </authorList>
    </citation>
    <scope>NUCLEOTIDE SEQUENCE [LARGE SCALE GENOMIC DNA]</scope>
</reference>
<dbReference type="Proteomes" id="UP000177092">
    <property type="component" value="Unassembled WGS sequence"/>
</dbReference>